<organism evidence="2 3">
    <name type="scientific">Sulfitobacter alexandrii</name>
    <dbReference type="NCBI Taxonomy" id="1917485"/>
    <lineage>
        <taxon>Bacteria</taxon>
        <taxon>Pseudomonadati</taxon>
        <taxon>Pseudomonadota</taxon>
        <taxon>Alphaproteobacteria</taxon>
        <taxon>Rhodobacterales</taxon>
        <taxon>Roseobacteraceae</taxon>
        <taxon>Sulfitobacter</taxon>
    </lineage>
</organism>
<sequence length="126" mass="13833">MTRQPGPILGAVALVGSTLLMAADVTAETAREKRNRKAAEKYEEYTGMSQGSVVNLVQKGFGTKPPEYTIWYLEDVADAQELAAAPETLCHRQRQADVALAEPRPTSAAMQDVRPNVKILFVRCTR</sequence>
<feature type="chain" id="PRO_5009616866" evidence="1">
    <location>
        <begin position="23"/>
        <end position="126"/>
    </location>
</feature>
<evidence type="ECO:0000313" key="2">
    <source>
        <dbReference type="EMBL" id="APE44347.1"/>
    </source>
</evidence>
<dbReference type="Proteomes" id="UP000181897">
    <property type="component" value="Chromosome"/>
</dbReference>
<feature type="signal peptide" evidence="1">
    <location>
        <begin position="1"/>
        <end position="22"/>
    </location>
</feature>
<proteinExistence type="predicted"/>
<dbReference type="STRING" id="1917485.BOO69_13745"/>
<dbReference type="RefSeq" id="WP_071972689.1">
    <property type="nucleotide sequence ID" value="NZ_CP018076.1"/>
</dbReference>
<dbReference type="KEGG" id="suam:BOO69_13745"/>
<dbReference type="EMBL" id="CP018076">
    <property type="protein sequence ID" value="APE44347.1"/>
    <property type="molecule type" value="Genomic_DNA"/>
</dbReference>
<keyword evidence="1" id="KW-0732">Signal</keyword>
<keyword evidence="3" id="KW-1185">Reference proteome</keyword>
<dbReference type="AlphaFoldDB" id="A0A1J0WJ65"/>
<evidence type="ECO:0000256" key="1">
    <source>
        <dbReference type="SAM" id="SignalP"/>
    </source>
</evidence>
<gene>
    <name evidence="2" type="ORF">BOO69_13745</name>
</gene>
<name>A0A1J0WJ65_9RHOB</name>
<accession>A0A1J0WJ65</accession>
<evidence type="ECO:0000313" key="3">
    <source>
        <dbReference type="Proteomes" id="UP000181897"/>
    </source>
</evidence>
<protein>
    <submittedName>
        <fullName evidence="2">Uncharacterized protein</fullName>
    </submittedName>
</protein>
<reference evidence="2 3" key="1">
    <citation type="submission" date="2016-11" db="EMBL/GenBank/DDBJ databases">
        <title>Complete genome sequence of Sulfitobacter sp. AM1-D1, a toxic bacteria associated with marine dinoflagellate Alexandrium minutum in East China Sea.</title>
        <authorList>
            <person name="Yang Q."/>
            <person name="Zhang X."/>
            <person name="Tian X."/>
        </authorList>
    </citation>
    <scope>NUCLEOTIDE SEQUENCE [LARGE SCALE GENOMIC DNA]</scope>
    <source>
        <strain evidence="2 3">AM1-D1</strain>
    </source>
</reference>